<accession>A0A367YZ18</accession>
<reference evidence="1 2" key="1">
    <citation type="submission" date="2018-07" db="EMBL/GenBank/DDBJ databases">
        <title>Desertimonas flava gen. nov. sp. nov.</title>
        <authorList>
            <person name="Liu S."/>
        </authorList>
    </citation>
    <scope>NUCLEOTIDE SEQUENCE [LARGE SCALE GENOMIC DNA]</scope>
    <source>
        <strain evidence="1 2">16Sb5-5</strain>
    </source>
</reference>
<dbReference type="NCBIfam" id="TIGR03089">
    <property type="entry name" value="TIGR03089 family protein"/>
    <property type="match status" value="1"/>
</dbReference>
<name>A0A367YZ18_9ACTN</name>
<proteinExistence type="predicted"/>
<dbReference type="EMBL" id="QOUI01000002">
    <property type="protein sequence ID" value="RCK70749.1"/>
    <property type="molecule type" value="Genomic_DNA"/>
</dbReference>
<dbReference type="Proteomes" id="UP000252770">
    <property type="component" value="Unassembled WGS sequence"/>
</dbReference>
<gene>
    <name evidence="1" type="ORF">DT076_04925</name>
</gene>
<dbReference type="InterPro" id="IPR017523">
    <property type="entry name" value="Rv3268"/>
</dbReference>
<keyword evidence="2" id="KW-1185">Reference proteome</keyword>
<protein>
    <submittedName>
        <fullName evidence="1">TIGR03089 family protein</fullName>
    </submittedName>
</protein>
<evidence type="ECO:0000313" key="1">
    <source>
        <dbReference type="EMBL" id="RCK70749.1"/>
    </source>
</evidence>
<organism evidence="1 2">
    <name type="scientific">Desertihabitans brevis</name>
    <dbReference type="NCBI Taxonomy" id="2268447"/>
    <lineage>
        <taxon>Bacteria</taxon>
        <taxon>Bacillati</taxon>
        <taxon>Actinomycetota</taxon>
        <taxon>Actinomycetes</taxon>
        <taxon>Propionibacteriales</taxon>
        <taxon>Propionibacteriaceae</taxon>
        <taxon>Desertihabitans</taxon>
    </lineage>
</organism>
<dbReference type="AlphaFoldDB" id="A0A367YZ18"/>
<evidence type="ECO:0000313" key="2">
    <source>
        <dbReference type="Proteomes" id="UP000252770"/>
    </source>
</evidence>
<sequence>MTVGREARPRYGGSVLITDLLTDRVRRDGSAPLLTCYDVGAGSRTELSATTFANWVAKASNLAVDELDLDAGNPVAVPLLREAPGHWMSLVWVMALWVTGAHPRLVAPGEDAGAVAVVGPAAVADPDAVTAGTVLACSLHPLGLGFREPLPAGWVDWSTEVRSQPDRFAGVPPTPELPAWAEPELVLTQDELVTQSGVADRVLVRPGDPWPTVAAALVRPLIGGGSAVVVTGGTDADLDRIRAEENVA</sequence>
<comment type="caution">
    <text evidence="1">The sequence shown here is derived from an EMBL/GenBank/DDBJ whole genome shotgun (WGS) entry which is preliminary data.</text>
</comment>
<dbReference type="SUPFAM" id="SSF56801">
    <property type="entry name" value="Acetyl-CoA synthetase-like"/>
    <property type="match status" value="1"/>
</dbReference>